<keyword evidence="3" id="KW-1185">Reference proteome</keyword>
<dbReference type="KEGG" id="knv:Pan216_12530"/>
<evidence type="ECO:0000313" key="2">
    <source>
        <dbReference type="EMBL" id="QDU60414.1"/>
    </source>
</evidence>
<organism evidence="2 3">
    <name type="scientific">Kolteria novifilia</name>
    <dbReference type="NCBI Taxonomy" id="2527975"/>
    <lineage>
        <taxon>Bacteria</taxon>
        <taxon>Pseudomonadati</taxon>
        <taxon>Planctomycetota</taxon>
        <taxon>Planctomycetia</taxon>
        <taxon>Kolteriales</taxon>
        <taxon>Kolteriaceae</taxon>
        <taxon>Kolteria</taxon>
    </lineage>
</organism>
<proteinExistence type="predicted"/>
<accession>A0A518B0D2</accession>
<dbReference type="Proteomes" id="UP000317093">
    <property type="component" value="Chromosome"/>
</dbReference>
<protein>
    <submittedName>
        <fullName evidence="2">Uncharacterized protein</fullName>
    </submittedName>
</protein>
<feature type="region of interest" description="Disordered" evidence="1">
    <location>
        <begin position="1"/>
        <end position="29"/>
    </location>
</feature>
<dbReference type="AlphaFoldDB" id="A0A518B0D2"/>
<evidence type="ECO:0000256" key="1">
    <source>
        <dbReference type="SAM" id="MobiDB-lite"/>
    </source>
</evidence>
<sequence length="60" mass="6638">MTISQVVEVSSRRLAHSPSSLHAPRPTRVRVADSKEINGRVDTARQASFDKNLFLDGVFS</sequence>
<reference evidence="2 3" key="1">
    <citation type="submission" date="2019-02" db="EMBL/GenBank/DDBJ databases">
        <title>Deep-cultivation of Planctomycetes and their phenomic and genomic characterization uncovers novel biology.</title>
        <authorList>
            <person name="Wiegand S."/>
            <person name="Jogler M."/>
            <person name="Boedeker C."/>
            <person name="Pinto D."/>
            <person name="Vollmers J."/>
            <person name="Rivas-Marin E."/>
            <person name="Kohn T."/>
            <person name="Peeters S.H."/>
            <person name="Heuer A."/>
            <person name="Rast P."/>
            <person name="Oberbeckmann S."/>
            <person name="Bunk B."/>
            <person name="Jeske O."/>
            <person name="Meyerdierks A."/>
            <person name="Storesund J.E."/>
            <person name="Kallscheuer N."/>
            <person name="Luecker S."/>
            <person name="Lage O.M."/>
            <person name="Pohl T."/>
            <person name="Merkel B.J."/>
            <person name="Hornburger P."/>
            <person name="Mueller R.-W."/>
            <person name="Bruemmer F."/>
            <person name="Labrenz M."/>
            <person name="Spormann A.M."/>
            <person name="Op den Camp H."/>
            <person name="Overmann J."/>
            <person name="Amann R."/>
            <person name="Jetten M.S.M."/>
            <person name="Mascher T."/>
            <person name="Medema M.H."/>
            <person name="Devos D.P."/>
            <person name="Kaster A.-K."/>
            <person name="Ovreas L."/>
            <person name="Rohde M."/>
            <person name="Galperin M.Y."/>
            <person name="Jogler C."/>
        </authorList>
    </citation>
    <scope>NUCLEOTIDE SEQUENCE [LARGE SCALE GENOMIC DNA]</scope>
    <source>
        <strain evidence="2 3">Pan216</strain>
    </source>
</reference>
<dbReference type="EMBL" id="CP036279">
    <property type="protein sequence ID" value="QDU60414.1"/>
    <property type="molecule type" value="Genomic_DNA"/>
</dbReference>
<evidence type="ECO:0000313" key="3">
    <source>
        <dbReference type="Proteomes" id="UP000317093"/>
    </source>
</evidence>
<name>A0A518B0D2_9BACT</name>
<gene>
    <name evidence="2" type="ORF">Pan216_12530</name>
</gene>